<dbReference type="Proteomes" id="UP000572680">
    <property type="component" value="Unassembled WGS sequence"/>
</dbReference>
<keyword evidence="2" id="KW-1185">Reference proteome</keyword>
<comment type="caution">
    <text evidence="1">The sequence shown here is derived from an EMBL/GenBank/DDBJ whole genome shotgun (WGS) entry which is preliminary data.</text>
</comment>
<sequence length="45" mass="5135">MPAEDGNWSTIYDRFRAWARQAVFETVMNAMIAETGARGDVDLDR</sequence>
<protein>
    <recommendedName>
        <fullName evidence="3">Transposase</fullName>
    </recommendedName>
</protein>
<evidence type="ECO:0000313" key="2">
    <source>
        <dbReference type="Proteomes" id="UP000572680"/>
    </source>
</evidence>
<evidence type="ECO:0000313" key="1">
    <source>
        <dbReference type="EMBL" id="MBA8957479.1"/>
    </source>
</evidence>
<proteinExistence type="predicted"/>
<accession>A0A7W3QS55</accession>
<organism evidence="1 2">
    <name type="scientific">Actinomadura namibiensis</name>
    <dbReference type="NCBI Taxonomy" id="182080"/>
    <lineage>
        <taxon>Bacteria</taxon>
        <taxon>Bacillati</taxon>
        <taxon>Actinomycetota</taxon>
        <taxon>Actinomycetes</taxon>
        <taxon>Streptosporangiales</taxon>
        <taxon>Thermomonosporaceae</taxon>
        <taxon>Actinomadura</taxon>
    </lineage>
</organism>
<gene>
    <name evidence="1" type="ORF">HNR61_009172</name>
</gene>
<dbReference type="EMBL" id="JACJIA010000024">
    <property type="protein sequence ID" value="MBA8957479.1"/>
    <property type="molecule type" value="Genomic_DNA"/>
</dbReference>
<name>A0A7W3QS55_ACTNM</name>
<evidence type="ECO:0008006" key="3">
    <source>
        <dbReference type="Google" id="ProtNLM"/>
    </source>
</evidence>
<reference evidence="1 2" key="1">
    <citation type="submission" date="2020-08" db="EMBL/GenBank/DDBJ databases">
        <title>Genomic Encyclopedia of Type Strains, Phase IV (KMG-IV): sequencing the most valuable type-strain genomes for metagenomic binning, comparative biology and taxonomic classification.</title>
        <authorList>
            <person name="Goeker M."/>
        </authorList>
    </citation>
    <scope>NUCLEOTIDE SEQUENCE [LARGE SCALE GENOMIC DNA]</scope>
    <source>
        <strain evidence="1 2">DSM 44197</strain>
    </source>
</reference>
<dbReference type="AlphaFoldDB" id="A0A7W3QS55"/>